<dbReference type="InterPro" id="IPR047057">
    <property type="entry name" value="MerR_fam"/>
</dbReference>
<organism evidence="7 8">
    <name type="scientific">Serratia oryzae</name>
    <dbReference type="NCBI Taxonomy" id="2034155"/>
    <lineage>
        <taxon>Bacteria</taxon>
        <taxon>Pseudomonadati</taxon>
        <taxon>Pseudomonadota</taxon>
        <taxon>Gammaproteobacteria</taxon>
        <taxon>Enterobacterales</taxon>
        <taxon>Yersiniaceae</taxon>
        <taxon>Serratia</taxon>
    </lineage>
</organism>
<dbReference type="InterPro" id="IPR011789">
    <property type="entry name" value="CueR"/>
</dbReference>
<evidence type="ECO:0000259" key="6">
    <source>
        <dbReference type="PROSITE" id="PS50937"/>
    </source>
</evidence>
<reference evidence="7 8" key="1">
    <citation type="submission" date="2016-11" db="EMBL/GenBank/DDBJ databases">
        <title>Rahnella oryzae sp. nov., isolated from rice root.</title>
        <authorList>
            <person name="Zhang X.-X."/>
            <person name="Zhang J."/>
        </authorList>
    </citation>
    <scope>NUCLEOTIDE SEQUENCE [LARGE SCALE GENOMIC DNA]</scope>
    <source>
        <strain evidence="7 8">J11-6</strain>
    </source>
</reference>
<dbReference type="PANTHER" id="PTHR30204">
    <property type="entry name" value="REDOX-CYCLING DRUG-SENSING TRANSCRIPTIONAL ACTIVATOR SOXR"/>
    <property type="match status" value="1"/>
</dbReference>
<dbReference type="OrthoDB" id="9808480at2"/>
<dbReference type="Pfam" id="PF00376">
    <property type="entry name" value="MerR"/>
    <property type="match status" value="1"/>
</dbReference>
<dbReference type="PROSITE" id="PS00552">
    <property type="entry name" value="HTH_MERR_1"/>
    <property type="match status" value="1"/>
</dbReference>
<dbReference type="PROSITE" id="PS50937">
    <property type="entry name" value="HTH_MERR_2"/>
    <property type="match status" value="1"/>
</dbReference>
<dbReference type="GO" id="GO:0045893">
    <property type="term" value="P:positive regulation of DNA-templated transcription"/>
    <property type="evidence" value="ECO:0007669"/>
    <property type="project" value="InterPro"/>
</dbReference>
<dbReference type="AlphaFoldDB" id="A0A1S8CLC6"/>
<dbReference type="InterPro" id="IPR009061">
    <property type="entry name" value="DNA-bd_dom_put_sf"/>
</dbReference>
<evidence type="ECO:0000256" key="3">
    <source>
        <dbReference type="ARBA" id="ARBA00023015"/>
    </source>
</evidence>
<keyword evidence="3" id="KW-0805">Transcription regulation</keyword>
<comment type="subcellular location">
    <subcellularLocation>
        <location evidence="1">Cytoplasm</location>
    </subcellularLocation>
</comment>
<protein>
    <submittedName>
        <fullName evidence="7">Cu(I)-responsive transcriptional regulator</fullName>
    </submittedName>
</protein>
<keyword evidence="4" id="KW-0238">DNA-binding</keyword>
<dbReference type="InterPro" id="IPR000551">
    <property type="entry name" value="MerR-type_HTH_dom"/>
</dbReference>
<dbReference type="PRINTS" id="PR00040">
    <property type="entry name" value="HTHMERR"/>
</dbReference>
<dbReference type="Proteomes" id="UP000216021">
    <property type="component" value="Unassembled WGS sequence"/>
</dbReference>
<dbReference type="GO" id="GO:0005507">
    <property type="term" value="F:copper ion binding"/>
    <property type="evidence" value="ECO:0007669"/>
    <property type="project" value="InterPro"/>
</dbReference>
<evidence type="ECO:0000313" key="7">
    <source>
        <dbReference type="EMBL" id="OMQ24499.1"/>
    </source>
</evidence>
<comment type="caution">
    <text evidence="7">The sequence shown here is derived from an EMBL/GenBank/DDBJ whole genome shotgun (WGS) entry which is preliminary data.</text>
</comment>
<dbReference type="SMART" id="SM00422">
    <property type="entry name" value="HTH_MERR"/>
    <property type="match status" value="1"/>
</dbReference>
<evidence type="ECO:0000256" key="2">
    <source>
        <dbReference type="ARBA" id="ARBA00022490"/>
    </source>
</evidence>
<dbReference type="GO" id="GO:0003700">
    <property type="term" value="F:DNA-binding transcription factor activity"/>
    <property type="evidence" value="ECO:0007669"/>
    <property type="project" value="InterPro"/>
</dbReference>
<keyword evidence="2" id="KW-0963">Cytoplasm</keyword>
<dbReference type="GO" id="GO:0003677">
    <property type="term" value="F:DNA binding"/>
    <property type="evidence" value="ECO:0007669"/>
    <property type="project" value="UniProtKB-KW"/>
</dbReference>
<dbReference type="SUPFAM" id="SSF46955">
    <property type="entry name" value="Putative DNA-binding domain"/>
    <property type="match status" value="1"/>
</dbReference>
<dbReference type="EMBL" id="MOXD01000003">
    <property type="protein sequence ID" value="OMQ24499.1"/>
    <property type="molecule type" value="Genomic_DNA"/>
</dbReference>
<name>A0A1S8CLC6_9GAMM</name>
<feature type="domain" description="HTH merR-type" evidence="6">
    <location>
        <begin position="1"/>
        <end position="69"/>
    </location>
</feature>
<accession>A0A1S8CLC6</accession>
<evidence type="ECO:0000256" key="1">
    <source>
        <dbReference type="ARBA" id="ARBA00004496"/>
    </source>
</evidence>
<evidence type="ECO:0000313" key="8">
    <source>
        <dbReference type="Proteomes" id="UP000216021"/>
    </source>
</evidence>
<evidence type="ECO:0000256" key="4">
    <source>
        <dbReference type="ARBA" id="ARBA00023125"/>
    </source>
</evidence>
<dbReference type="Gene3D" id="1.10.1660.10">
    <property type="match status" value="1"/>
</dbReference>
<dbReference type="NCBIfam" id="TIGR02044">
    <property type="entry name" value="CueR"/>
    <property type="match status" value="1"/>
</dbReference>
<gene>
    <name evidence="7" type="ORF">BMI79_06605</name>
</gene>
<evidence type="ECO:0000256" key="5">
    <source>
        <dbReference type="ARBA" id="ARBA00023163"/>
    </source>
</evidence>
<dbReference type="InterPro" id="IPR015358">
    <property type="entry name" value="Tscrpt_reg_MerR_DNA-bd"/>
</dbReference>
<keyword evidence="8" id="KW-1185">Reference proteome</keyword>
<dbReference type="GO" id="GO:0005737">
    <property type="term" value="C:cytoplasm"/>
    <property type="evidence" value="ECO:0007669"/>
    <property type="project" value="UniProtKB-SubCell"/>
</dbReference>
<keyword evidence="5" id="KW-0804">Transcription</keyword>
<dbReference type="PANTHER" id="PTHR30204:SF94">
    <property type="entry name" value="HEAVY METAL-DEPENDENT TRANSCRIPTIONAL REGULATOR HI_0293-RELATED"/>
    <property type="match status" value="1"/>
</dbReference>
<dbReference type="CDD" id="cd01108">
    <property type="entry name" value="HTH_CueR"/>
    <property type="match status" value="1"/>
</dbReference>
<dbReference type="STRING" id="2034155.BMI79_06605"/>
<dbReference type="Pfam" id="PF09278">
    <property type="entry name" value="MerR-DNA-bind"/>
    <property type="match status" value="1"/>
</dbReference>
<dbReference type="RefSeq" id="WP_076941382.1">
    <property type="nucleotide sequence ID" value="NZ_MOXD01000003.1"/>
</dbReference>
<sequence>MNIGLASKASGLSAKMIRHYEQIGIIPPALRVESGYRYYTNDEVRVLSFIKRARDLGFSLERIKALIELWQNKLRMSADVKTLAEQYMNELDRDIARLQSMRSQLAYLADNCHGDNRSNCPIIEGLAGMR</sequence>
<proteinExistence type="predicted"/>